<sequence length="65" mass="6788">MKLTTRHLVRGRGLHRAPAQRPEGALVGQKFVRCGQCGGVESAATVHGTQLRCAEGHLVPAGGAM</sequence>
<evidence type="ECO:0000313" key="1">
    <source>
        <dbReference type="EMBL" id="MCI3246496.1"/>
    </source>
</evidence>
<dbReference type="EMBL" id="JALDAX010000038">
    <property type="protein sequence ID" value="MCI3246496.1"/>
    <property type="molecule type" value="Genomic_DNA"/>
</dbReference>
<evidence type="ECO:0000313" key="2">
    <source>
        <dbReference type="Proteomes" id="UP001165270"/>
    </source>
</evidence>
<dbReference type="Proteomes" id="UP001165270">
    <property type="component" value="Unassembled WGS sequence"/>
</dbReference>
<dbReference type="RefSeq" id="WP_242713828.1">
    <property type="nucleotide sequence ID" value="NZ_JALDAX010000038.1"/>
</dbReference>
<reference evidence="1" key="1">
    <citation type="submission" date="2022-03" db="EMBL/GenBank/DDBJ databases">
        <title>Streptomyces 7R015 and 7R016 isolated from Barleria lupulina in Thailand.</title>
        <authorList>
            <person name="Kanchanasin P."/>
            <person name="Phongsopitanun W."/>
            <person name="Tanasupawat S."/>
        </authorList>
    </citation>
    <scope>NUCLEOTIDE SEQUENCE</scope>
    <source>
        <strain evidence="1">7R016</strain>
    </source>
</reference>
<name>A0ABS9XWQ9_9ACTN</name>
<gene>
    <name evidence="1" type="ORF">MQN93_43135</name>
</gene>
<keyword evidence="2" id="KW-1185">Reference proteome</keyword>
<comment type="caution">
    <text evidence="1">The sequence shown here is derived from an EMBL/GenBank/DDBJ whole genome shotgun (WGS) entry which is preliminary data.</text>
</comment>
<accession>A0ABS9XWQ9</accession>
<organism evidence="1 2">
    <name type="scientific">Streptomyces spinosisporus</name>
    <dbReference type="NCBI Taxonomy" id="2927582"/>
    <lineage>
        <taxon>Bacteria</taxon>
        <taxon>Bacillati</taxon>
        <taxon>Actinomycetota</taxon>
        <taxon>Actinomycetes</taxon>
        <taxon>Kitasatosporales</taxon>
        <taxon>Streptomycetaceae</taxon>
        <taxon>Streptomyces</taxon>
    </lineage>
</organism>
<protein>
    <submittedName>
        <fullName evidence="1">Uncharacterized protein</fullName>
    </submittedName>
</protein>
<proteinExistence type="predicted"/>